<dbReference type="InterPro" id="IPR005064">
    <property type="entry name" value="BUG"/>
</dbReference>
<feature type="signal peptide" evidence="2">
    <location>
        <begin position="1"/>
        <end position="32"/>
    </location>
</feature>
<organism evidence="3 4">
    <name type="scientific">Rhodoplanes roseus</name>
    <dbReference type="NCBI Taxonomy" id="29409"/>
    <lineage>
        <taxon>Bacteria</taxon>
        <taxon>Pseudomonadati</taxon>
        <taxon>Pseudomonadota</taxon>
        <taxon>Alphaproteobacteria</taxon>
        <taxon>Hyphomicrobiales</taxon>
        <taxon>Nitrobacteraceae</taxon>
        <taxon>Rhodoplanes</taxon>
    </lineage>
</organism>
<dbReference type="EMBL" id="NPEX01000193">
    <property type="protein sequence ID" value="RAI41341.1"/>
    <property type="molecule type" value="Genomic_DNA"/>
</dbReference>
<keyword evidence="2" id="KW-0732">Signal</keyword>
<feature type="chain" id="PRO_5016241251" description="ABC transporter substrate-binding protein" evidence="2">
    <location>
        <begin position="33"/>
        <end position="339"/>
    </location>
</feature>
<accession>A0A327KSJ6</accession>
<gene>
    <name evidence="3" type="ORF">CH341_21900</name>
</gene>
<dbReference type="RefSeq" id="WP_111421124.1">
    <property type="nucleotide sequence ID" value="NZ_NPEX01000193.1"/>
</dbReference>
<dbReference type="PANTHER" id="PTHR42928">
    <property type="entry name" value="TRICARBOXYLATE-BINDING PROTEIN"/>
    <property type="match status" value="1"/>
</dbReference>
<sequence>MPRSVLALMSAVCLAAASLVAASLAGSATAQAQDKYPSKPVKIIVPYAPGGATDIVARVLGEHMRQDLGQSFVVENKPGAFGIIAIEEMARAKPDGYTVMIGNVSTNAITPVLFPGKFKISYDKDVVPVTRLVDIPEFMIATTKDFPPKSVKEVVEFAKKNPGKVRYGTVGVGSYPHYDAALFAKRAGDLDMVAIHNKAGASGVINDLVSGDSQFAFINVASTAAMVKAGNLRPLAMVNHTRLPEYPDVATMQELGYPGVGTIAWQALFAPAGTPPAVLDTLFNAAVKAMQAPAVQEAFKKQNFNIVPNTSTAEAKTWLADEMATWKKITSEVKIELSE</sequence>
<name>A0A327KSJ6_9BRAD</name>
<dbReference type="InterPro" id="IPR042100">
    <property type="entry name" value="Bug_dom1"/>
</dbReference>
<dbReference type="OrthoDB" id="7250490at2"/>
<evidence type="ECO:0000313" key="4">
    <source>
        <dbReference type="Proteomes" id="UP000249130"/>
    </source>
</evidence>
<dbReference type="Gene3D" id="3.40.190.10">
    <property type="entry name" value="Periplasmic binding protein-like II"/>
    <property type="match status" value="1"/>
</dbReference>
<dbReference type="SUPFAM" id="SSF53850">
    <property type="entry name" value="Periplasmic binding protein-like II"/>
    <property type="match status" value="1"/>
</dbReference>
<dbReference type="Proteomes" id="UP000249130">
    <property type="component" value="Unassembled WGS sequence"/>
</dbReference>
<dbReference type="CDD" id="cd07012">
    <property type="entry name" value="PBP2_Bug_TTT"/>
    <property type="match status" value="1"/>
</dbReference>
<keyword evidence="4" id="KW-1185">Reference proteome</keyword>
<dbReference type="Pfam" id="PF03401">
    <property type="entry name" value="TctC"/>
    <property type="match status" value="1"/>
</dbReference>
<dbReference type="PIRSF" id="PIRSF017082">
    <property type="entry name" value="YflP"/>
    <property type="match status" value="1"/>
</dbReference>
<comment type="caution">
    <text evidence="3">The sequence shown here is derived from an EMBL/GenBank/DDBJ whole genome shotgun (WGS) entry which is preliminary data.</text>
</comment>
<evidence type="ECO:0000256" key="2">
    <source>
        <dbReference type="SAM" id="SignalP"/>
    </source>
</evidence>
<evidence type="ECO:0000313" key="3">
    <source>
        <dbReference type="EMBL" id="RAI41341.1"/>
    </source>
</evidence>
<reference evidence="3 4" key="1">
    <citation type="submission" date="2017-07" db="EMBL/GenBank/DDBJ databases">
        <title>Draft Genome Sequences of Select Purple Nonsulfur Bacteria.</title>
        <authorList>
            <person name="Lasarre B."/>
            <person name="Mckinlay J.B."/>
        </authorList>
    </citation>
    <scope>NUCLEOTIDE SEQUENCE [LARGE SCALE GENOMIC DNA]</scope>
    <source>
        <strain evidence="3 4">DSM 5909</strain>
    </source>
</reference>
<evidence type="ECO:0000256" key="1">
    <source>
        <dbReference type="ARBA" id="ARBA00006987"/>
    </source>
</evidence>
<comment type="similarity">
    <text evidence="1">Belongs to the UPF0065 (bug) family.</text>
</comment>
<dbReference type="AlphaFoldDB" id="A0A327KSJ6"/>
<dbReference type="Gene3D" id="3.40.190.150">
    <property type="entry name" value="Bordetella uptake gene, domain 1"/>
    <property type="match status" value="1"/>
</dbReference>
<protein>
    <recommendedName>
        <fullName evidence="5">ABC transporter substrate-binding protein</fullName>
    </recommendedName>
</protein>
<evidence type="ECO:0008006" key="5">
    <source>
        <dbReference type="Google" id="ProtNLM"/>
    </source>
</evidence>
<proteinExistence type="inferred from homology"/>
<dbReference type="PANTHER" id="PTHR42928:SF5">
    <property type="entry name" value="BLR1237 PROTEIN"/>
    <property type="match status" value="1"/>
</dbReference>